<organism evidence="5 6">
    <name type="scientific">Prosthecobacter fusiformis</name>
    <dbReference type="NCBI Taxonomy" id="48464"/>
    <lineage>
        <taxon>Bacteria</taxon>
        <taxon>Pseudomonadati</taxon>
        <taxon>Verrucomicrobiota</taxon>
        <taxon>Verrucomicrobiia</taxon>
        <taxon>Verrucomicrobiales</taxon>
        <taxon>Verrucomicrobiaceae</taxon>
        <taxon>Prosthecobacter</taxon>
    </lineage>
</organism>
<proteinExistence type="predicted"/>
<evidence type="ECO:0000256" key="3">
    <source>
        <dbReference type="SAM" id="Phobius"/>
    </source>
</evidence>
<evidence type="ECO:0000256" key="2">
    <source>
        <dbReference type="ARBA" id="ARBA00022801"/>
    </source>
</evidence>
<dbReference type="EMBL" id="SOCA01000001">
    <property type="protein sequence ID" value="TDU81637.1"/>
    <property type="molecule type" value="Genomic_DNA"/>
</dbReference>
<reference evidence="5 6" key="1">
    <citation type="submission" date="2019-03" db="EMBL/GenBank/DDBJ databases">
        <title>Genomic Encyclopedia of Archaeal and Bacterial Type Strains, Phase II (KMG-II): from individual species to whole genera.</title>
        <authorList>
            <person name="Goeker M."/>
        </authorList>
    </citation>
    <scope>NUCLEOTIDE SEQUENCE [LARGE SCALE GENOMIC DNA]</scope>
    <source>
        <strain evidence="5 6">ATCC 25309</strain>
    </source>
</reference>
<keyword evidence="3" id="KW-1133">Transmembrane helix</keyword>
<keyword evidence="6" id="KW-1185">Reference proteome</keyword>
<name>A0A4R7STL7_9BACT</name>
<sequence length="388" mass="42392">MFFVIARMASLVLAVLATPLSVLLLIVGQSFESRLFGIAGMMIGVSPLLVCLGVELERRWLKWTGGLGCLGWLGLTVALYSLAPDGKRPKGARIQHRYAEGAWGFQRQALGNLLPELDQFLLGFKVVPLMDSYFTFEQSRELSAWTAEIYRELEADADFHALGSVMPVAYADLWLGRGGQGHSFLYVPPGLKRDVPAPVLVFLHGSGGSFKAYPWLLSQMADELGLVLICPSYGMGNWNAADSAGVVEAALADAENVVRLDRGKMHLMGLSNGGKGLGHAGRDLGEKFASLTFISPVVETGSIKDPRFIGNWQGKPVFIITGAKDDRVPLESVTYVSSVMKKNGAQVTLKTVPQADHFLLFSHRREVIAQLKEWLEEAMKAEAVKRTE</sequence>
<dbReference type="Pfam" id="PF00326">
    <property type="entry name" value="Peptidase_S9"/>
    <property type="match status" value="1"/>
</dbReference>
<comment type="caution">
    <text evidence="5">The sequence shown here is derived from an EMBL/GenBank/DDBJ whole genome shotgun (WGS) entry which is preliminary data.</text>
</comment>
<dbReference type="GO" id="GO:0008236">
    <property type="term" value="F:serine-type peptidase activity"/>
    <property type="evidence" value="ECO:0007669"/>
    <property type="project" value="InterPro"/>
</dbReference>
<evidence type="ECO:0000259" key="4">
    <source>
        <dbReference type="Pfam" id="PF00326"/>
    </source>
</evidence>
<dbReference type="Proteomes" id="UP000295662">
    <property type="component" value="Unassembled WGS sequence"/>
</dbReference>
<gene>
    <name evidence="5" type="ORF">EI77_00947</name>
</gene>
<feature type="transmembrane region" description="Helical" evidence="3">
    <location>
        <begin position="63"/>
        <end position="83"/>
    </location>
</feature>
<dbReference type="InterPro" id="IPR029058">
    <property type="entry name" value="AB_hydrolase_fold"/>
</dbReference>
<evidence type="ECO:0000313" key="5">
    <source>
        <dbReference type="EMBL" id="TDU81637.1"/>
    </source>
</evidence>
<dbReference type="SUPFAM" id="SSF53474">
    <property type="entry name" value="alpha/beta-Hydrolases"/>
    <property type="match status" value="1"/>
</dbReference>
<accession>A0A4R7STL7</accession>
<dbReference type="PANTHER" id="PTHR43037">
    <property type="entry name" value="UNNAMED PRODUCT-RELATED"/>
    <property type="match status" value="1"/>
</dbReference>
<keyword evidence="3" id="KW-0812">Transmembrane</keyword>
<keyword evidence="1" id="KW-0732">Signal</keyword>
<feature type="transmembrane region" description="Helical" evidence="3">
    <location>
        <begin position="35"/>
        <end position="56"/>
    </location>
</feature>
<dbReference type="Gene3D" id="3.40.50.1820">
    <property type="entry name" value="alpha/beta hydrolase"/>
    <property type="match status" value="1"/>
</dbReference>
<evidence type="ECO:0000313" key="6">
    <source>
        <dbReference type="Proteomes" id="UP000295662"/>
    </source>
</evidence>
<keyword evidence="3" id="KW-0472">Membrane</keyword>
<keyword evidence="2" id="KW-0378">Hydrolase</keyword>
<dbReference type="GO" id="GO:0006508">
    <property type="term" value="P:proteolysis"/>
    <property type="evidence" value="ECO:0007669"/>
    <property type="project" value="InterPro"/>
</dbReference>
<dbReference type="RefSeq" id="WP_133793569.1">
    <property type="nucleotide sequence ID" value="NZ_SOCA01000001.1"/>
</dbReference>
<dbReference type="InterPro" id="IPR050955">
    <property type="entry name" value="Plant_Biomass_Hydrol_Est"/>
</dbReference>
<evidence type="ECO:0000256" key="1">
    <source>
        <dbReference type="ARBA" id="ARBA00022729"/>
    </source>
</evidence>
<dbReference type="OrthoDB" id="193747at2"/>
<dbReference type="AlphaFoldDB" id="A0A4R7STL7"/>
<dbReference type="PANTHER" id="PTHR43037:SF5">
    <property type="entry name" value="FERULOYL ESTERASE"/>
    <property type="match status" value="1"/>
</dbReference>
<feature type="domain" description="Peptidase S9 prolyl oligopeptidase catalytic" evidence="4">
    <location>
        <begin position="314"/>
        <end position="380"/>
    </location>
</feature>
<protein>
    <submittedName>
        <fullName evidence="5">Prolyl oligopeptidase family protein</fullName>
    </submittedName>
</protein>
<dbReference type="InterPro" id="IPR001375">
    <property type="entry name" value="Peptidase_S9_cat"/>
</dbReference>